<dbReference type="Gene3D" id="1.20.1050.10">
    <property type="match status" value="1"/>
</dbReference>
<accession>W1PSY8</accession>
<protein>
    <recommendedName>
        <fullName evidence="3">GST C-terminal domain-containing protein</fullName>
    </recommendedName>
</protein>
<dbReference type="InterPro" id="IPR036282">
    <property type="entry name" value="Glutathione-S-Trfase_C_sf"/>
</dbReference>
<sequence>MPVLEESAGFKVFDPEKLPRLRSWTEEFTKVQVVKEAFPPRDKLLAAFKAYHDQIAEGALAQTLPMTLSRLGRVPQPLTNPGQVEWHMTRPML</sequence>
<gene>
    <name evidence="1" type="ORF">AMTR_s00027p00234720</name>
</gene>
<reference evidence="2" key="1">
    <citation type="journal article" date="2013" name="Science">
        <title>The Amborella genome and the evolution of flowering plants.</title>
        <authorList>
            <consortium name="Amborella Genome Project"/>
        </authorList>
    </citation>
    <scope>NUCLEOTIDE SEQUENCE [LARGE SCALE GENOMIC DNA]</scope>
</reference>
<dbReference type="HOGENOM" id="CLU_2402608_0_0_1"/>
<name>W1PSY8_AMBTC</name>
<evidence type="ECO:0000313" key="2">
    <source>
        <dbReference type="Proteomes" id="UP000017836"/>
    </source>
</evidence>
<proteinExistence type="predicted"/>
<keyword evidence="2" id="KW-1185">Reference proteome</keyword>
<dbReference type="Proteomes" id="UP000017836">
    <property type="component" value="Unassembled WGS sequence"/>
</dbReference>
<evidence type="ECO:0008006" key="3">
    <source>
        <dbReference type="Google" id="ProtNLM"/>
    </source>
</evidence>
<dbReference type="SUPFAM" id="SSF47616">
    <property type="entry name" value="GST C-terminal domain-like"/>
    <property type="match status" value="1"/>
</dbReference>
<organism evidence="1 2">
    <name type="scientific">Amborella trichopoda</name>
    <dbReference type="NCBI Taxonomy" id="13333"/>
    <lineage>
        <taxon>Eukaryota</taxon>
        <taxon>Viridiplantae</taxon>
        <taxon>Streptophyta</taxon>
        <taxon>Embryophyta</taxon>
        <taxon>Tracheophyta</taxon>
        <taxon>Spermatophyta</taxon>
        <taxon>Magnoliopsida</taxon>
        <taxon>Amborellales</taxon>
        <taxon>Amborellaceae</taxon>
        <taxon>Amborella</taxon>
    </lineage>
</organism>
<dbReference type="EMBL" id="KI392798">
    <property type="protein sequence ID" value="ERN10816.1"/>
    <property type="molecule type" value="Genomic_DNA"/>
</dbReference>
<evidence type="ECO:0000313" key="1">
    <source>
        <dbReference type="EMBL" id="ERN10816.1"/>
    </source>
</evidence>
<dbReference type="Gramene" id="ERN10816">
    <property type="protein sequence ID" value="ERN10816"/>
    <property type="gene ID" value="AMTR_s00027p00234720"/>
</dbReference>
<dbReference type="AlphaFoldDB" id="W1PSY8"/>